<dbReference type="Proteomes" id="UP000799767">
    <property type="component" value="Unassembled WGS sequence"/>
</dbReference>
<dbReference type="EMBL" id="MU001633">
    <property type="protein sequence ID" value="KAF2485768.1"/>
    <property type="molecule type" value="Genomic_DNA"/>
</dbReference>
<accession>A0A6A6PZX9</accession>
<reference evidence="2" key="1">
    <citation type="journal article" date="2020" name="Stud. Mycol.">
        <title>101 Dothideomycetes genomes: a test case for predicting lifestyles and emergence of pathogens.</title>
        <authorList>
            <person name="Haridas S."/>
            <person name="Albert R."/>
            <person name="Binder M."/>
            <person name="Bloem J."/>
            <person name="Labutti K."/>
            <person name="Salamov A."/>
            <person name="Andreopoulos B."/>
            <person name="Baker S."/>
            <person name="Barry K."/>
            <person name="Bills G."/>
            <person name="Bluhm B."/>
            <person name="Cannon C."/>
            <person name="Castanera R."/>
            <person name="Culley D."/>
            <person name="Daum C."/>
            <person name="Ezra D."/>
            <person name="Gonzalez J."/>
            <person name="Henrissat B."/>
            <person name="Kuo A."/>
            <person name="Liang C."/>
            <person name="Lipzen A."/>
            <person name="Lutzoni F."/>
            <person name="Magnuson J."/>
            <person name="Mondo S."/>
            <person name="Nolan M."/>
            <person name="Ohm R."/>
            <person name="Pangilinan J."/>
            <person name="Park H.-J."/>
            <person name="Ramirez L."/>
            <person name="Alfaro M."/>
            <person name="Sun H."/>
            <person name="Tritt A."/>
            <person name="Yoshinaga Y."/>
            <person name="Zwiers L.-H."/>
            <person name="Turgeon B."/>
            <person name="Goodwin S."/>
            <person name="Spatafora J."/>
            <person name="Crous P."/>
            <person name="Grigoriev I."/>
        </authorList>
    </citation>
    <scope>NUCLEOTIDE SEQUENCE</scope>
    <source>
        <strain evidence="2">CBS 113389</strain>
    </source>
</reference>
<proteinExistence type="predicted"/>
<dbReference type="AlphaFoldDB" id="A0A6A6PZX9"/>
<evidence type="ECO:0000313" key="3">
    <source>
        <dbReference type="Proteomes" id="UP000799767"/>
    </source>
</evidence>
<feature type="compositionally biased region" description="Polar residues" evidence="1">
    <location>
        <begin position="220"/>
        <end position="236"/>
    </location>
</feature>
<keyword evidence="3" id="KW-1185">Reference proteome</keyword>
<gene>
    <name evidence="2" type="ORF">BDY17DRAFT_111366</name>
</gene>
<evidence type="ECO:0000256" key="1">
    <source>
        <dbReference type="SAM" id="MobiDB-lite"/>
    </source>
</evidence>
<name>A0A6A6PZX9_9PEZI</name>
<protein>
    <submittedName>
        <fullName evidence="2">Uncharacterized protein</fullName>
    </submittedName>
</protein>
<sequence length="270" mass="30599">MGVTDTKQRGRPSARPAPPVEWWHKFTTARLRRGNDTSGTFYAFGCDIWRSSIVLHEIWASYVYEDARGHSWGTLRSSVTSMTLSVTLLRRVDRRGRARADPDKQLPLRACILSSRTGCQRMLSIYICPFALLKLQNCETNTSRGFAARLLSEQTEPSRFERTGFVLIRLCMNNHTVFNPYELAFFDIRNSWLVSNVVLTARQPDEVTLKPGLSAPPQAPETQKIPNSPTPDFSTHLQSTAIPARMVVFKSAKRHELILPPRVYPSAFFG</sequence>
<feature type="region of interest" description="Disordered" evidence="1">
    <location>
        <begin position="209"/>
        <end position="236"/>
    </location>
</feature>
<dbReference type="RefSeq" id="XP_033592337.1">
    <property type="nucleotide sequence ID" value="XM_033729218.1"/>
</dbReference>
<dbReference type="GeneID" id="54470220"/>
<organism evidence="2 3">
    <name type="scientific">Neohortaea acidophila</name>
    <dbReference type="NCBI Taxonomy" id="245834"/>
    <lineage>
        <taxon>Eukaryota</taxon>
        <taxon>Fungi</taxon>
        <taxon>Dikarya</taxon>
        <taxon>Ascomycota</taxon>
        <taxon>Pezizomycotina</taxon>
        <taxon>Dothideomycetes</taxon>
        <taxon>Dothideomycetidae</taxon>
        <taxon>Mycosphaerellales</taxon>
        <taxon>Teratosphaeriaceae</taxon>
        <taxon>Neohortaea</taxon>
    </lineage>
</organism>
<evidence type="ECO:0000313" key="2">
    <source>
        <dbReference type="EMBL" id="KAF2485768.1"/>
    </source>
</evidence>